<dbReference type="FunFam" id="3.30.60.20:FF:000006">
    <property type="entry name" value="Protein kinase C"/>
    <property type="match status" value="1"/>
</dbReference>
<keyword evidence="2" id="KW-0862">Zinc</keyword>
<protein>
    <recommendedName>
        <fullName evidence="3">Phorbol-ester/DAG-type domain-containing protein</fullName>
    </recommendedName>
</protein>
<dbReference type="InterPro" id="IPR046349">
    <property type="entry name" value="C1-like_sf"/>
</dbReference>
<proteinExistence type="predicted"/>
<dbReference type="PROSITE" id="PS50081">
    <property type="entry name" value="ZF_DAG_PE_2"/>
    <property type="match status" value="1"/>
</dbReference>
<reference evidence="4 5" key="1">
    <citation type="submission" date="2016-06" db="EMBL/GenBank/DDBJ databases">
        <title>The Draft Genome Sequence and Annotation of the Desert Woodrat Neotoma lepida.</title>
        <authorList>
            <person name="Campbell M."/>
            <person name="Oakeson K.F."/>
            <person name="Yandell M."/>
            <person name="Halpert J.R."/>
            <person name="Dearing D."/>
        </authorList>
    </citation>
    <scope>NUCLEOTIDE SEQUENCE [LARGE SCALE GENOMIC DNA]</scope>
    <source>
        <strain evidence="4">417</strain>
        <tissue evidence="4">Liver</tissue>
    </source>
</reference>
<dbReference type="OrthoDB" id="63267at2759"/>
<dbReference type="Gene3D" id="3.30.60.20">
    <property type="match status" value="1"/>
</dbReference>
<organism evidence="4 5">
    <name type="scientific">Neotoma lepida</name>
    <name type="common">Desert woodrat</name>
    <dbReference type="NCBI Taxonomy" id="56216"/>
    <lineage>
        <taxon>Eukaryota</taxon>
        <taxon>Metazoa</taxon>
        <taxon>Chordata</taxon>
        <taxon>Craniata</taxon>
        <taxon>Vertebrata</taxon>
        <taxon>Euteleostomi</taxon>
        <taxon>Mammalia</taxon>
        <taxon>Eutheria</taxon>
        <taxon>Euarchontoglires</taxon>
        <taxon>Glires</taxon>
        <taxon>Rodentia</taxon>
        <taxon>Myomorpha</taxon>
        <taxon>Muroidea</taxon>
        <taxon>Cricetidae</taxon>
        <taxon>Neotominae</taxon>
        <taxon>Neotoma</taxon>
    </lineage>
</organism>
<dbReference type="GO" id="GO:0004674">
    <property type="term" value="F:protein serine/threonine kinase activity"/>
    <property type="evidence" value="ECO:0007669"/>
    <property type="project" value="UniProtKB-KW"/>
</dbReference>
<feature type="domain" description="Phorbol-ester/DAG-type" evidence="3">
    <location>
        <begin position="36"/>
        <end position="68"/>
    </location>
</feature>
<dbReference type="GO" id="GO:0007200">
    <property type="term" value="P:phospholipase C-activating G protein-coupled receptor signaling pathway"/>
    <property type="evidence" value="ECO:0007669"/>
    <property type="project" value="TreeGrafter"/>
</dbReference>
<dbReference type="STRING" id="56216.A0A1A6H955"/>
<evidence type="ECO:0000256" key="1">
    <source>
        <dbReference type="ARBA" id="ARBA00022723"/>
    </source>
</evidence>
<dbReference type="PANTHER" id="PTHR22968:SF14">
    <property type="entry name" value="PROTEIN KINASE C"/>
    <property type="match status" value="1"/>
</dbReference>
<accession>A0A1A6H955</accession>
<evidence type="ECO:0000313" key="5">
    <source>
        <dbReference type="Proteomes" id="UP000092124"/>
    </source>
</evidence>
<keyword evidence="5" id="KW-1185">Reference proteome</keyword>
<keyword evidence="1" id="KW-0479">Metal-binding</keyword>
<gene>
    <name evidence="4" type="ORF">A6R68_14632</name>
</gene>
<dbReference type="AlphaFoldDB" id="A0A1A6H955"/>
<dbReference type="Pfam" id="PF00130">
    <property type="entry name" value="C1_1"/>
    <property type="match status" value="1"/>
</dbReference>
<dbReference type="PANTHER" id="PTHR22968">
    <property type="entry name" value="PROTEIN KINASE C, MU"/>
    <property type="match status" value="1"/>
</dbReference>
<dbReference type="InterPro" id="IPR002219">
    <property type="entry name" value="PKC_DAG/PE"/>
</dbReference>
<dbReference type="SUPFAM" id="SSF57889">
    <property type="entry name" value="Cysteine-rich domain"/>
    <property type="match status" value="1"/>
</dbReference>
<evidence type="ECO:0000313" key="4">
    <source>
        <dbReference type="EMBL" id="OBS74829.1"/>
    </source>
</evidence>
<dbReference type="GO" id="GO:0008270">
    <property type="term" value="F:zinc ion binding"/>
    <property type="evidence" value="ECO:0007669"/>
    <property type="project" value="UniProtKB-KW"/>
</dbReference>
<dbReference type="Proteomes" id="UP000092124">
    <property type="component" value="Unassembled WGS sequence"/>
</dbReference>
<dbReference type="EMBL" id="LZPO01044392">
    <property type="protein sequence ID" value="OBS74829.1"/>
    <property type="molecule type" value="Genomic_DNA"/>
</dbReference>
<evidence type="ECO:0000256" key="2">
    <source>
        <dbReference type="ARBA" id="ARBA00022833"/>
    </source>
</evidence>
<dbReference type="GO" id="GO:0005829">
    <property type="term" value="C:cytosol"/>
    <property type="evidence" value="ECO:0007669"/>
    <property type="project" value="TreeGrafter"/>
</dbReference>
<dbReference type="InterPro" id="IPR020454">
    <property type="entry name" value="DAG/PE-bd"/>
</dbReference>
<comment type="caution">
    <text evidence="4">The sequence shown here is derived from an EMBL/GenBank/DDBJ whole genome shotgun (WGS) entry which is preliminary data.</text>
</comment>
<dbReference type="GO" id="GO:0016020">
    <property type="term" value="C:membrane"/>
    <property type="evidence" value="ECO:0007669"/>
    <property type="project" value="UniProtKB-SubCell"/>
</dbReference>
<name>A0A1A6H955_NEOLE</name>
<dbReference type="GO" id="GO:0035556">
    <property type="term" value="P:intracellular signal transduction"/>
    <property type="evidence" value="ECO:0007669"/>
    <property type="project" value="TreeGrafter"/>
</dbReference>
<dbReference type="PRINTS" id="PR00008">
    <property type="entry name" value="DAGPEDOMAIN"/>
</dbReference>
<sequence length="83" mass="9270">MADPAAGPPPSEGEESTVRFARKGALRQKNVHEVKNHKFTARFFKQPTFCSHCTDFIWGFGKQGFQCQGRLWDSVVTNGGKRG</sequence>
<evidence type="ECO:0000259" key="3">
    <source>
        <dbReference type="PROSITE" id="PS50081"/>
    </source>
</evidence>